<dbReference type="Proteomes" id="UP001470230">
    <property type="component" value="Unassembled WGS sequence"/>
</dbReference>
<keyword evidence="6" id="KW-1185">Reference proteome</keyword>
<feature type="compositionally biased region" description="Acidic residues" evidence="4">
    <location>
        <begin position="299"/>
        <end position="318"/>
    </location>
</feature>
<protein>
    <submittedName>
        <fullName evidence="5">POC1 centriolar protein A</fullName>
    </submittedName>
</protein>
<dbReference type="InterPro" id="IPR036322">
    <property type="entry name" value="WD40_repeat_dom_sf"/>
</dbReference>
<dbReference type="EMBL" id="JAPFFF010000009">
    <property type="protein sequence ID" value="KAK8883422.1"/>
    <property type="molecule type" value="Genomic_DNA"/>
</dbReference>
<keyword evidence="2" id="KW-0677">Repeat</keyword>
<sequence>MDPQLLRSYKIKQGSVRCICILDDNSFAAAGTSLGTVLLFPLDQNLRPKQLTGHQDVITCIEPLPETSFYLTGSKDGTVRIWRDQDSTIIRPNDGPIKTISISANSSLTSTGSVVFIVGKNGSPSIWSIDRCEQIMRLPDHDQITCGVISDDGSICLTGSADGVCRFFDTNTGKMVRSFKAAASIDCVALSENGPFAVAGCSDGEVSLFNFRQNEFESEAQIHNGRVTSIQFHPIMNLIITGSEDSTIKIINSSSLKVKYTLEGHSSQVRYVRWSDDGEKLVSCADDQGILILSSPGDDLSDDSKEEEEDNIDDDEDSLTYHNSTSKTRSTITYSDSFVEEEEIVEQPLTEEQIKIEKMKMILAQILEIKKSLLQTNERILIIEQKITLIEKAQDEENLIIKSKRK</sequence>
<evidence type="ECO:0000313" key="6">
    <source>
        <dbReference type="Proteomes" id="UP001470230"/>
    </source>
</evidence>
<evidence type="ECO:0000313" key="5">
    <source>
        <dbReference type="EMBL" id="KAK8883422.1"/>
    </source>
</evidence>
<comment type="caution">
    <text evidence="5">The sequence shown here is derived from an EMBL/GenBank/DDBJ whole genome shotgun (WGS) entry which is preliminary data.</text>
</comment>
<evidence type="ECO:0000256" key="1">
    <source>
        <dbReference type="ARBA" id="ARBA00022574"/>
    </source>
</evidence>
<dbReference type="PANTHER" id="PTHR44019">
    <property type="entry name" value="WD REPEAT-CONTAINING PROTEIN 55"/>
    <property type="match status" value="1"/>
</dbReference>
<name>A0ABR2JXI1_9EUKA</name>
<feature type="repeat" description="WD" evidence="3">
    <location>
        <begin position="262"/>
        <end position="292"/>
    </location>
</feature>
<accession>A0ABR2JXI1</accession>
<dbReference type="PROSITE" id="PS50294">
    <property type="entry name" value="WD_REPEATS_REGION"/>
    <property type="match status" value="1"/>
</dbReference>
<keyword evidence="1 3" id="KW-0853">WD repeat</keyword>
<dbReference type="PANTHER" id="PTHR44019:SF8">
    <property type="entry name" value="POC1 CENTRIOLAR PROTEIN HOMOLOG"/>
    <property type="match status" value="1"/>
</dbReference>
<evidence type="ECO:0000256" key="4">
    <source>
        <dbReference type="SAM" id="MobiDB-lite"/>
    </source>
</evidence>
<dbReference type="InterPro" id="IPR001680">
    <property type="entry name" value="WD40_rpt"/>
</dbReference>
<dbReference type="SMART" id="SM00320">
    <property type="entry name" value="WD40"/>
    <property type="match status" value="6"/>
</dbReference>
<dbReference type="Gene3D" id="2.130.10.10">
    <property type="entry name" value="YVTN repeat-like/Quinoprotein amine dehydrogenase"/>
    <property type="match status" value="2"/>
</dbReference>
<proteinExistence type="predicted"/>
<dbReference type="InterPro" id="IPR050505">
    <property type="entry name" value="WDR55/POC1"/>
</dbReference>
<gene>
    <name evidence="5" type="ORF">M9Y10_046072</name>
</gene>
<dbReference type="SUPFAM" id="SSF50978">
    <property type="entry name" value="WD40 repeat-like"/>
    <property type="match status" value="1"/>
</dbReference>
<dbReference type="CDD" id="cd00200">
    <property type="entry name" value="WD40"/>
    <property type="match status" value="1"/>
</dbReference>
<evidence type="ECO:0000256" key="2">
    <source>
        <dbReference type="ARBA" id="ARBA00022737"/>
    </source>
</evidence>
<evidence type="ECO:0000256" key="3">
    <source>
        <dbReference type="PROSITE-ProRule" id="PRU00221"/>
    </source>
</evidence>
<feature type="repeat" description="WD" evidence="3">
    <location>
        <begin position="51"/>
        <end position="82"/>
    </location>
</feature>
<reference evidence="5 6" key="1">
    <citation type="submission" date="2024-04" db="EMBL/GenBank/DDBJ databases">
        <title>Tritrichomonas musculus Genome.</title>
        <authorList>
            <person name="Alves-Ferreira E."/>
            <person name="Grigg M."/>
            <person name="Lorenzi H."/>
            <person name="Galac M."/>
        </authorList>
    </citation>
    <scope>NUCLEOTIDE SEQUENCE [LARGE SCALE GENOMIC DNA]</scope>
    <source>
        <strain evidence="5 6">EAF2021</strain>
    </source>
</reference>
<dbReference type="Pfam" id="PF00400">
    <property type="entry name" value="WD40"/>
    <property type="match status" value="5"/>
</dbReference>
<dbReference type="InterPro" id="IPR015943">
    <property type="entry name" value="WD40/YVTN_repeat-like_dom_sf"/>
</dbReference>
<feature type="repeat" description="WD" evidence="3">
    <location>
        <begin position="220"/>
        <end position="261"/>
    </location>
</feature>
<feature type="region of interest" description="Disordered" evidence="4">
    <location>
        <begin position="294"/>
        <end position="326"/>
    </location>
</feature>
<organism evidence="5 6">
    <name type="scientific">Tritrichomonas musculus</name>
    <dbReference type="NCBI Taxonomy" id="1915356"/>
    <lineage>
        <taxon>Eukaryota</taxon>
        <taxon>Metamonada</taxon>
        <taxon>Parabasalia</taxon>
        <taxon>Tritrichomonadida</taxon>
        <taxon>Tritrichomonadidae</taxon>
        <taxon>Tritrichomonas</taxon>
    </lineage>
</organism>
<dbReference type="PROSITE" id="PS50082">
    <property type="entry name" value="WD_REPEATS_2"/>
    <property type="match status" value="3"/>
</dbReference>